<dbReference type="Proteomes" id="UP000326565">
    <property type="component" value="Unassembled WGS sequence"/>
</dbReference>
<dbReference type="InterPro" id="IPR003615">
    <property type="entry name" value="HNH_nuc"/>
</dbReference>
<evidence type="ECO:0000313" key="4">
    <source>
        <dbReference type="Proteomes" id="UP000326565"/>
    </source>
</evidence>
<dbReference type="OrthoDB" id="2104739at2759"/>
<dbReference type="EMBL" id="ML732320">
    <property type="protein sequence ID" value="KAB8069960.1"/>
    <property type="molecule type" value="Genomic_DNA"/>
</dbReference>
<proteinExistence type="predicted"/>
<protein>
    <recommendedName>
        <fullName evidence="2">HNH nuclease domain-containing protein</fullName>
    </recommendedName>
</protein>
<organism evidence="3 4">
    <name type="scientific">Aspergillus leporis</name>
    <dbReference type="NCBI Taxonomy" id="41062"/>
    <lineage>
        <taxon>Eukaryota</taxon>
        <taxon>Fungi</taxon>
        <taxon>Dikarya</taxon>
        <taxon>Ascomycota</taxon>
        <taxon>Pezizomycotina</taxon>
        <taxon>Eurotiomycetes</taxon>
        <taxon>Eurotiomycetidae</taxon>
        <taxon>Eurotiales</taxon>
        <taxon>Aspergillaceae</taxon>
        <taxon>Aspergillus</taxon>
        <taxon>Aspergillus subgen. Circumdati</taxon>
    </lineage>
</organism>
<feature type="domain" description="HNH nuclease" evidence="2">
    <location>
        <begin position="145"/>
        <end position="233"/>
    </location>
</feature>
<evidence type="ECO:0000259" key="2">
    <source>
        <dbReference type="Pfam" id="PF13391"/>
    </source>
</evidence>
<name>A0A5N5WRY1_9EURO</name>
<dbReference type="Pfam" id="PF13391">
    <property type="entry name" value="HNH_2"/>
    <property type="match status" value="1"/>
</dbReference>
<reference evidence="3 4" key="1">
    <citation type="submission" date="2019-04" db="EMBL/GenBank/DDBJ databases">
        <title>Friends and foes A comparative genomics study of 23 Aspergillus species from section Flavi.</title>
        <authorList>
            <consortium name="DOE Joint Genome Institute"/>
            <person name="Kjaerbolling I."/>
            <person name="Vesth T."/>
            <person name="Frisvad J.C."/>
            <person name="Nybo J.L."/>
            <person name="Theobald S."/>
            <person name="Kildgaard S."/>
            <person name="Isbrandt T."/>
            <person name="Kuo A."/>
            <person name="Sato A."/>
            <person name="Lyhne E.K."/>
            <person name="Kogle M.E."/>
            <person name="Wiebenga A."/>
            <person name="Kun R.S."/>
            <person name="Lubbers R.J."/>
            <person name="Makela M.R."/>
            <person name="Barry K."/>
            <person name="Chovatia M."/>
            <person name="Clum A."/>
            <person name="Daum C."/>
            <person name="Haridas S."/>
            <person name="He G."/>
            <person name="LaButti K."/>
            <person name="Lipzen A."/>
            <person name="Mondo S."/>
            <person name="Riley R."/>
            <person name="Salamov A."/>
            <person name="Simmons B.A."/>
            <person name="Magnuson J.K."/>
            <person name="Henrissat B."/>
            <person name="Mortensen U.H."/>
            <person name="Larsen T.O."/>
            <person name="Devries R.P."/>
            <person name="Grigoriev I.V."/>
            <person name="Machida M."/>
            <person name="Baker S.E."/>
            <person name="Andersen M.R."/>
        </authorList>
    </citation>
    <scope>NUCLEOTIDE SEQUENCE [LARGE SCALE GENOMIC DNA]</scope>
    <source>
        <strain evidence="3 4">CBS 151.66</strain>
    </source>
</reference>
<feature type="region of interest" description="Disordered" evidence="1">
    <location>
        <begin position="265"/>
        <end position="298"/>
    </location>
</feature>
<gene>
    <name evidence="3" type="ORF">BDV29DRAFT_160942</name>
</gene>
<dbReference type="AlphaFoldDB" id="A0A5N5WRY1"/>
<accession>A0A5N5WRY1</accession>
<evidence type="ECO:0000313" key="3">
    <source>
        <dbReference type="EMBL" id="KAB8069960.1"/>
    </source>
</evidence>
<sequence length="298" mass="33492">MTPRKGKRQVPDDHTVLVTVQRQLSVASGLSAISTAASTSSWPELESEAKDRINRYVEAGRANEEMLKACLHSCLFWFPESGRESLARDILTLFRATSRTSSVTASPHGKTLKNAESVAAFSDEESAVRDERFEEDCLRRDANRCQVTGNMEIREWDKLGRPNDIDILFAHTEGAHITPFAYGSFKDALFCIGVFRESEKSFMSIGHINDVSNGITLRDNIHTAFGHFQLAFVATEEENTYNLKFYSRFPPRDLAQLPESRRVTFENAEGAEGNSSRAGNEEAHGGQRWPLEAFERHE</sequence>
<evidence type="ECO:0000256" key="1">
    <source>
        <dbReference type="SAM" id="MobiDB-lite"/>
    </source>
</evidence>
<keyword evidence="4" id="KW-1185">Reference proteome</keyword>